<evidence type="ECO:0000313" key="1">
    <source>
        <dbReference type="EMBL" id="GEU33706.1"/>
    </source>
</evidence>
<comment type="caution">
    <text evidence="1">The sequence shown here is derived from an EMBL/GenBank/DDBJ whole genome shotgun (WGS) entry which is preliminary data.</text>
</comment>
<proteinExistence type="predicted"/>
<reference evidence="1" key="1">
    <citation type="journal article" date="2019" name="Sci. Rep.">
        <title>Draft genome of Tanacetum cinerariifolium, the natural source of mosquito coil.</title>
        <authorList>
            <person name="Yamashiro T."/>
            <person name="Shiraishi A."/>
            <person name="Satake H."/>
            <person name="Nakayama K."/>
        </authorList>
    </citation>
    <scope>NUCLEOTIDE SEQUENCE</scope>
</reference>
<dbReference type="EMBL" id="BKCJ010000493">
    <property type="protein sequence ID" value="GEU33706.1"/>
    <property type="molecule type" value="Genomic_DNA"/>
</dbReference>
<name>A0A6L2J9W7_TANCI</name>
<protein>
    <submittedName>
        <fullName evidence="1">Uncharacterized protein</fullName>
    </submittedName>
</protein>
<organism evidence="1">
    <name type="scientific">Tanacetum cinerariifolium</name>
    <name type="common">Dalmatian daisy</name>
    <name type="synonym">Chrysanthemum cinerariifolium</name>
    <dbReference type="NCBI Taxonomy" id="118510"/>
    <lineage>
        <taxon>Eukaryota</taxon>
        <taxon>Viridiplantae</taxon>
        <taxon>Streptophyta</taxon>
        <taxon>Embryophyta</taxon>
        <taxon>Tracheophyta</taxon>
        <taxon>Spermatophyta</taxon>
        <taxon>Magnoliopsida</taxon>
        <taxon>eudicotyledons</taxon>
        <taxon>Gunneridae</taxon>
        <taxon>Pentapetalae</taxon>
        <taxon>asterids</taxon>
        <taxon>campanulids</taxon>
        <taxon>Asterales</taxon>
        <taxon>Asteraceae</taxon>
        <taxon>Asteroideae</taxon>
        <taxon>Anthemideae</taxon>
        <taxon>Anthemidinae</taxon>
        <taxon>Tanacetum</taxon>
    </lineage>
</organism>
<gene>
    <name evidence="1" type="ORF">Tci_005684</name>
</gene>
<sequence>MVNWGKRVNSVCMFEVSTILDDDSAELVARGANGFVKVSLLNSGVSLSMVVEEEAPAVSGGSRVAAEIVVDTTLGGLKYSSNIG</sequence>
<accession>A0A6L2J9W7</accession>
<dbReference type="AlphaFoldDB" id="A0A6L2J9W7"/>